<organism evidence="2 3">
    <name type="scientific">[Roseibacterium] beibuensis</name>
    <dbReference type="NCBI Taxonomy" id="1193142"/>
    <lineage>
        <taxon>Bacteria</taxon>
        <taxon>Pseudomonadati</taxon>
        <taxon>Pseudomonadota</taxon>
        <taxon>Alphaproteobacteria</taxon>
        <taxon>Rhodobacterales</taxon>
        <taxon>Roseobacteraceae</taxon>
        <taxon>Roseicyclus</taxon>
    </lineage>
</organism>
<dbReference type="SUPFAM" id="SSF53756">
    <property type="entry name" value="UDP-Glycosyltransferase/glycogen phosphorylase"/>
    <property type="match status" value="1"/>
</dbReference>
<keyword evidence="1" id="KW-0808">Transferase</keyword>
<name>A0ABP9LLE8_9RHOB</name>
<dbReference type="Gene3D" id="3.40.50.2000">
    <property type="entry name" value="Glycogen Phosphorylase B"/>
    <property type="match status" value="2"/>
</dbReference>
<reference evidence="3" key="1">
    <citation type="journal article" date="2019" name="Int. J. Syst. Evol. Microbiol.">
        <title>The Global Catalogue of Microorganisms (GCM) 10K type strain sequencing project: providing services to taxonomists for standard genome sequencing and annotation.</title>
        <authorList>
            <consortium name="The Broad Institute Genomics Platform"/>
            <consortium name="The Broad Institute Genome Sequencing Center for Infectious Disease"/>
            <person name="Wu L."/>
            <person name="Ma J."/>
        </authorList>
    </citation>
    <scope>NUCLEOTIDE SEQUENCE [LARGE SCALE GENOMIC DNA]</scope>
    <source>
        <strain evidence="3">JCM 18015</strain>
    </source>
</reference>
<dbReference type="CDD" id="cd03801">
    <property type="entry name" value="GT4_PimA-like"/>
    <property type="match status" value="1"/>
</dbReference>
<dbReference type="PANTHER" id="PTHR46401:SF2">
    <property type="entry name" value="GLYCOSYLTRANSFERASE WBBK-RELATED"/>
    <property type="match status" value="1"/>
</dbReference>
<keyword evidence="3" id="KW-1185">Reference proteome</keyword>
<proteinExistence type="predicted"/>
<comment type="caution">
    <text evidence="2">The sequence shown here is derived from an EMBL/GenBank/DDBJ whole genome shotgun (WGS) entry which is preliminary data.</text>
</comment>
<evidence type="ECO:0000313" key="3">
    <source>
        <dbReference type="Proteomes" id="UP001499910"/>
    </source>
</evidence>
<evidence type="ECO:0000313" key="2">
    <source>
        <dbReference type="EMBL" id="GAA5078282.1"/>
    </source>
</evidence>
<dbReference type="Proteomes" id="UP001499910">
    <property type="component" value="Unassembled WGS sequence"/>
</dbReference>
<evidence type="ECO:0000256" key="1">
    <source>
        <dbReference type="ARBA" id="ARBA00022679"/>
    </source>
</evidence>
<dbReference type="Pfam" id="PF13692">
    <property type="entry name" value="Glyco_trans_1_4"/>
    <property type="match status" value="1"/>
</dbReference>
<gene>
    <name evidence="2" type="ORF">GCM10023209_29340</name>
</gene>
<dbReference type="EMBL" id="BAABHW010000004">
    <property type="protein sequence ID" value="GAA5078282.1"/>
    <property type="molecule type" value="Genomic_DNA"/>
</dbReference>
<dbReference type="RefSeq" id="WP_259549231.1">
    <property type="nucleotide sequence ID" value="NZ_BAABHW010000004.1"/>
</dbReference>
<protein>
    <submittedName>
        <fullName evidence="2">Uncharacterized protein</fullName>
    </submittedName>
</protein>
<dbReference type="PANTHER" id="PTHR46401">
    <property type="entry name" value="GLYCOSYLTRANSFERASE WBBK-RELATED"/>
    <property type="match status" value="1"/>
</dbReference>
<accession>A0ABP9LLE8</accession>
<sequence length="378" mass="41725">MRKSILVIVKGPPSDDKAKAGLFPVTIRQFCTIFETVYVFSIKDQKGEKAETLNNLGDAIYINPLMAPGTFLGEMPVNAVNAQLIASAVASFCNGKDIDLVLSLQSAPDSGKFAKQVANRLGRPFGSWEHLTSYERKHFIGQRRRLKDFFRKADGIAAVSEPVLSHIQSNFGVTLKNSAAIPNPAPEDIESSEPVDTISFETYRTGGPLIGAWTKWRKIKRLDILIDAFLMTLERFPDAQLLVAGRVMHEPGPKAQHPNIHFLGHLSRDQIRSLAHAVDFCCVPSDYETFGLPIVEALAAGKPVVATNSDGPRSIMTEGFLGELTPTGDLNTFADAMLQTVERLQDYDAHEIRQFAISRYGKQAQIDRWAAFFDTMTG</sequence>